<protein>
    <submittedName>
        <fullName evidence="2">Uncharacterized protein</fullName>
    </submittedName>
</protein>
<feature type="compositionally biased region" description="Basic and acidic residues" evidence="1">
    <location>
        <begin position="55"/>
        <end position="64"/>
    </location>
</feature>
<sequence length="64" mass="6817">MPAGRYRSCTRTEPATTVDGHPFARAQFATAVHSVDDTRDSEFAGNDGAVGQRPADVDHDGRGD</sequence>
<accession>A0A1X1ZJW7</accession>
<proteinExistence type="predicted"/>
<name>A0A1X1ZJW7_9MYCO</name>
<dbReference type="AlphaFoldDB" id="A0A1X1ZJW7"/>
<reference evidence="2 3" key="1">
    <citation type="submission" date="2016-01" db="EMBL/GenBank/DDBJ databases">
        <title>The new phylogeny of the genus Mycobacterium.</title>
        <authorList>
            <person name="Tarcisio F."/>
            <person name="Conor M."/>
            <person name="Antonella G."/>
            <person name="Elisabetta G."/>
            <person name="Giulia F.S."/>
            <person name="Sara T."/>
            <person name="Anna F."/>
            <person name="Clotilde B."/>
            <person name="Roberto B."/>
            <person name="Veronica D.S."/>
            <person name="Fabio R."/>
            <person name="Monica P."/>
            <person name="Olivier J."/>
            <person name="Enrico T."/>
            <person name="Nicola S."/>
        </authorList>
    </citation>
    <scope>NUCLEOTIDE SEQUENCE [LARGE SCALE GENOMIC DNA]</scope>
    <source>
        <strain evidence="2 3">DSM 44572</strain>
    </source>
</reference>
<dbReference type="Proteomes" id="UP000193529">
    <property type="component" value="Unassembled WGS sequence"/>
</dbReference>
<keyword evidence="3" id="KW-1185">Reference proteome</keyword>
<feature type="region of interest" description="Disordered" evidence="1">
    <location>
        <begin position="36"/>
        <end position="64"/>
    </location>
</feature>
<comment type="caution">
    <text evidence="2">The sequence shown here is derived from an EMBL/GenBank/DDBJ whole genome shotgun (WGS) entry which is preliminary data.</text>
</comment>
<dbReference type="STRING" id="153971.AWC19_11140"/>
<evidence type="ECO:0000313" key="2">
    <source>
        <dbReference type="EMBL" id="ORW23622.1"/>
    </source>
</evidence>
<feature type="region of interest" description="Disordered" evidence="1">
    <location>
        <begin position="1"/>
        <end position="22"/>
    </location>
</feature>
<organism evidence="2 3">
    <name type="scientific">Mycobacterium palustre</name>
    <dbReference type="NCBI Taxonomy" id="153971"/>
    <lineage>
        <taxon>Bacteria</taxon>
        <taxon>Bacillati</taxon>
        <taxon>Actinomycetota</taxon>
        <taxon>Actinomycetes</taxon>
        <taxon>Mycobacteriales</taxon>
        <taxon>Mycobacteriaceae</taxon>
        <taxon>Mycobacterium</taxon>
        <taxon>Mycobacterium simiae complex</taxon>
    </lineage>
</organism>
<gene>
    <name evidence="2" type="ORF">AWC19_11140</name>
</gene>
<evidence type="ECO:0000313" key="3">
    <source>
        <dbReference type="Proteomes" id="UP000193529"/>
    </source>
</evidence>
<evidence type="ECO:0000256" key="1">
    <source>
        <dbReference type="SAM" id="MobiDB-lite"/>
    </source>
</evidence>
<dbReference type="EMBL" id="LQPJ01000107">
    <property type="protein sequence ID" value="ORW23622.1"/>
    <property type="molecule type" value="Genomic_DNA"/>
</dbReference>